<dbReference type="EMBL" id="CP059893">
    <property type="protein sequence ID" value="QNJ90040.1"/>
    <property type="molecule type" value="Genomic_DNA"/>
</dbReference>
<accession>A0A7G8P6S4</accession>
<organism evidence="2 3">
    <name type="scientific">Mycolicibacterium fluoranthenivorans</name>
    <dbReference type="NCBI Taxonomy" id="258505"/>
    <lineage>
        <taxon>Bacteria</taxon>
        <taxon>Bacillati</taxon>
        <taxon>Actinomycetota</taxon>
        <taxon>Actinomycetes</taxon>
        <taxon>Mycobacteriales</taxon>
        <taxon>Mycobacteriaceae</taxon>
        <taxon>Mycolicibacterium</taxon>
    </lineage>
</organism>
<proteinExistence type="predicted"/>
<dbReference type="AlphaFoldDB" id="A0A7G8P6S4"/>
<evidence type="ECO:0000313" key="2">
    <source>
        <dbReference type="EMBL" id="QNJ90040.1"/>
    </source>
</evidence>
<dbReference type="KEGG" id="mflu:HZU40_00550"/>
<evidence type="ECO:0000259" key="1">
    <source>
        <dbReference type="SMART" id="SM00953"/>
    </source>
</evidence>
<protein>
    <submittedName>
        <fullName evidence="2">RES family NAD+ phosphorylase</fullName>
    </submittedName>
</protein>
<keyword evidence="2" id="KW-0614">Plasmid</keyword>
<sequence>MGEHVSDAPTLPDPPSPDELRVVGVRNDEVRVIAPAQIWWRVHRTEGAHVLGWNEFRHYGPVLRFDPHPPPTAEHPDVAVWYGASTPGAALAEAFQVDRTIDRRRGRPYLTGLSFTRALSVLDLAADSRGAWATRAGGTFAMSTAPHRVTQRWARAIVQAFPDLGGVRYNSRFAGDPCLALFAPAREAMPRQPVASLALTHPALGNRLAGAAHRIGYRVI</sequence>
<geneLocation type="plasmid" evidence="2 3">
    <name>unnamed2</name>
</geneLocation>
<dbReference type="SMART" id="SM00953">
    <property type="entry name" value="RES"/>
    <property type="match status" value="1"/>
</dbReference>
<feature type="domain" description="RES" evidence="1">
    <location>
        <begin position="65"/>
        <end position="193"/>
    </location>
</feature>
<reference evidence="2 3" key="1">
    <citation type="submission" date="2020-07" db="EMBL/GenBank/DDBJ databases">
        <title>Draft genome sequence of four isobutane-metabolizing strains capable of cometabolically degrading diverse ether contaminants.</title>
        <authorList>
            <person name="Chen W."/>
            <person name="Faulkner N."/>
            <person name="Smith C."/>
            <person name="Hyman M."/>
        </authorList>
    </citation>
    <scope>NUCLEOTIDE SEQUENCE [LARGE SCALE GENOMIC DNA]</scope>
    <source>
        <strain evidence="2 3">2A</strain>
        <plasmid evidence="2 3">unnamed2</plasmid>
    </source>
</reference>
<name>A0A7G8P6S4_9MYCO</name>
<dbReference type="Proteomes" id="UP000515498">
    <property type="component" value="Plasmid unnamed2"/>
</dbReference>
<dbReference type="InterPro" id="IPR014914">
    <property type="entry name" value="RES_dom"/>
</dbReference>
<gene>
    <name evidence="2" type="ORF">HZU40_00550</name>
</gene>
<evidence type="ECO:0000313" key="3">
    <source>
        <dbReference type="Proteomes" id="UP000515498"/>
    </source>
</evidence>
<dbReference type="Pfam" id="PF08808">
    <property type="entry name" value="RES"/>
    <property type="match status" value="1"/>
</dbReference>